<proteinExistence type="predicted"/>
<gene>
    <name evidence="2" type="ORF">Micbo1qcDRAFT_179875</name>
</gene>
<feature type="chain" id="PRO_5007292913" evidence="1">
    <location>
        <begin position="22"/>
        <end position="189"/>
    </location>
</feature>
<keyword evidence="3" id="KW-1185">Reference proteome</keyword>
<protein>
    <submittedName>
        <fullName evidence="2">Uncharacterized protein</fullName>
    </submittedName>
</protein>
<dbReference type="InParanoid" id="A0A136INY6"/>
<accession>A0A136INY6</accession>
<sequence length="189" mass="21073">MSSFILLFTSTLLLCIAVCYCGVPTWMSDLGQVSSSTPLSHAMGSFLENGGNIDDRMRIDIVIHVLPLEHPATAVLHHAARQYKNLVTLWTSGGCFFPAQPGGLCIGVNLEIFQFFAVKGGPVHWIPSNRDCGLRPLDPSSAAKEQYRSNYSIQKLRRMLMTRTCMAALQHTELFLDRNDNREILMWSG</sequence>
<evidence type="ECO:0000256" key="1">
    <source>
        <dbReference type="SAM" id="SignalP"/>
    </source>
</evidence>
<dbReference type="EMBL" id="KQ964267">
    <property type="protein sequence ID" value="KXJ86623.1"/>
    <property type="molecule type" value="Genomic_DNA"/>
</dbReference>
<dbReference type="Proteomes" id="UP000070501">
    <property type="component" value="Unassembled WGS sequence"/>
</dbReference>
<evidence type="ECO:0000313" key="2">
    <source>
        <dbReference type="EMBL" id="KXJ86623.1"/>
    </source>
</evidence>
<keyword evidence="1" id="KW-0732">Signal</keyword>
<evidence type="ECO:0000313" key="3">
    <source>
        <dbReference type="Proteomes" id="UP000070501"/>
    </source>
</evidence>
<reference evidence="3" key="1">
    <citation type="submission" date="2016-02" db="EMBL/GenBank/DDBJ databases">
        <title>Draft genome sequence of Microdochium bolleyi, a fungal endophyte of beachgrass.</title>
        <authorList>
            <consortium name="DOE Joint Genome Institute"/>
            <person name="David A.S."/>
            <person name="May G."/>
            <person name="Haridas S."/>
            <person name="Lim J."/>
            <person name="Wang M."/>
            <person name="Labutti K."/>
            <person name="Lipzen A."/>
            <person name="Barry K."/>
            <person name="Grigoriev I.V."/>
        </authorList>
    </citation>
    <scope>NUCLEOTIDE SEQUENCE [LARGE SCALE GENOMIC DNA]</scope>
    <source>
        <strain evidence="3">J235TASD1</strain>
    </source>
</reference>
<name>A0A136INY6_9PEZI</name>
<dbReference type="AlphaFoldDB" id="A0A136INY6"/>
<organism evidence="2 3">
    <name type="scientific">Microdochium bolleyi</name>
    <dbReference type="NCBI Taxonomy" id="196109"/>
    <lineage>
        <taxon>Eukaryota</taxon>
        <taxon>Fungi</taxon>
        <taxon>Dikarya</taxon>
        <taxon>Ascomycota</taxon>
        <taxon>Pezizomycotina</taxon>
        <taxon>Sordariomycetes</taxon>
        <taxon>Xylariomycetidae</taxon>
        <taxon>Xylariales</taxon>
        <taxon>Microdochiaceae</taxon>
        <taxon>Microdochium</taxon>
    </lineage>
</organism>
<feature type="signal peptide" evidence="1">
    <location>
        <begin position="1"/>
        <end position="21"/>
    </location>
</feature>